<feature type="compositionally biased region" description="Low complexity" evidence="2">
    <location>
        <begin position="90"/>
        <end position="100"/>
    </location>
</feature>
<dbReference type="InterPro" id="IPR051229">
    <property type="entry name" value="ALYREF_mRNA_export"/>
</dbReference>
<feature type="non-terminal residue" evidence="5">
    <location>
        <position position="288"/>
    </location>
</feature>
<dbReference type="GO" id="GO:0006406">
    <property type="term" value="P:mRNA export from nucleus"/>
    <property type="evidence" value="ECO:0007669"/>
    <property type="project" value="TreeGrafter"/>
</dbReference>
<dbReference type="SUPFAM" id="SSF54928">
    <property type="entry name" value="RNA-binding domain, RBD"/>
    <property type="match status" value="1"/>
</dbReference>
<dbReference type="GO" id="GO:0003729">
    <property type="term" value="F:mRNA binding"/>
    <property type="evidence" value="ECO:0007669"/>
    <property type="project" value="TreeGrafter"/>
</dbReference>
<evidence type="ECO:0000256" key="1">
    <source>
        <dbReference type="ARBA" id="ARBA00022884"/>
    </source>
</evidence>
<keyword evidence="6" id="KW-1185">Reference proteome</keyword>
<dbReference type="PANTHER" id="PTHR19965:SF82">
    <property type="entry name" value="THO COMPLEX SUBUNIT 4"/>
    <property type="match status" value="1"/>
</dbReference>
<organism evidence="5 6">
    <name type="scientific">Pristionchus fissidentatus</name>
    <dbReference type="NCBI Taxonomy" id="1538716"/>
    <lineage>
        <taxon>Eukaryota</taxon>
        <taxon>Metazoa</taxon>
        <taxon>Ecdysozoa</taxon>
        <taxon>Nematoda</taxon>
        <taxon>Chromadorea</taxon>
        <taxon>Rhabditida</taxon>
        <taxon>Rhabditina</taxon>
        <taxon>Diplogasteromorpha</taxon>
        <taxon>Diplogasteroidea</taxon>
        <taxon>Neodiplogasteridae</taxon>
        <taxon>Pristionchus</taxon>
    </lineage>
</organism>
<evidence type="ECO:0000256" key="2">
    <source>
        <dbReference type="SAM" id="MobiDB-lite"/>
    </source>
</evidence>
<evidence type="ECO:0008006" key="7">
    <source>
        <dbReference type="Google" id="ProtNLM"/>
    </source>
</evidence>
<dbReference type="EMBL" id="BTSY01000006">
    <property type="protein sequence ID" value="GMT32806.1"/>
    <property type="molecule type" value="Genomic_DNA"/>
</dbReference>
<accession>A0AAV5WKL6</accession>
<keyword evidence="1" id="KW-0694">RNA-binding</keyword>
<dbReference type="AlphaFoldDB" id="A0AAV5WKL6"/>
<dbReference type="InterPro" id="IPR025715">
    <property type="entry name" value="FoP_C"/>
</dbReference>
<dbReference type="PANTHER" id="PTHR19965">
    <property type="entry name" value="RNA AND EXPORT FACTOR BINDING PROTEIN"/>
    <property type="match status" value="1"/>
</dbReference>
<feature type="region of interest" description="Disordered" evidence="2">
    <location>
        <begin position="26"/>
        <end position="100"/>
    </location>
</feature>
<evidence type="ECO:0000313" key="6">
    <source>
        <dbReference type="Proteomes" id="UP001432322"/>
    </source>
</evidence>
<proteinExistence type="predicted"/>
<dbReference type="SMART" id="SM00360">
    <property type="entry name" value="RRM"/>
    <property type="match status" value="1"/>
</dbReference>
<feature type="domain" description="Chromatin target of PRMT1 protein C-terminal" evidence="4">
    <location>
        <begin position="205"/>
        <end position="285"/>
    </location>
</feature>
<feature type="compositionally biased region" description="Gly residues" evidence="2">
    <location>
        <begin position="45"/>
        <end position="59"/>
    </location>
</feature>
<evidence type="ECO:0000259" key="3">
    <source>
        <dbReference type="SMART" id="SM00360"/>
    </source>
</evidence>
<dbReference type="GO" id="GO:0005634">
    <property type="term" value="C:nucleus"/>
    <property type="evidence" value="ECO:0007669"/>
    <property type="project" value="TreeGrafter"/>
</dbReference>
<reference evidence="5" key="1">
    <citation type="submission" date="2023-10" db="EMBL/GenBank/DDBJ databases">
        <title>Genome assembly of Pristionchus species.</title>
        <authorList>
            <person name="Yoshida K."/>
            <person name="Sommer R.J."/>
        </authorList>
    </citation>
    <scope>NUCLEOTIDE SEQUENCE</scope>
    <source>
        <strain evidence="5">RS5133</strain>
    </source>
</reference>
<dbReference type="InterPro" id="IPR000504">
    <property type="entry name" value="RRM_dom"/>
</dbReference>
<dbReference type="Proteomes" id="UP001432322">
    <property type="component" value="Unassembled WGS sequence"/>
</dbReference>
<dbReference type="InterPro" id="IPR035979">
    <property type="entry name" value="RBD_domain_sf"/>
</dbReference>
<feature type="domain" description="RRM" evidence="3">
    <location>
        <begin position="111"/>
        <end position="181"/>
    </location>
</feature>
<protein>
    <recommendedName>
        <fullName evidence="7">RRM domain-containing protein</fullName>
    </recommendedName>
</protein>
<evidence type="ECO:0000259" key="4">
    <source>
        <dbReference type="SMART" id="SM01218"/>
    </source>
</evidence>
<feature type="compositionally biased region" description="Gly residues" evidence="2">
    <location>
        <begin position="247"/>
        <end position="258"/>
    </location>
</feature>
<sequence>LASYLQLFIMSSVNLSLEDIIAKSRANKGRGRGQDSSFKSDGVNGRRGGGVLRSSNGGGQRREGAFSKSVPGGKWRHDKFSEAEGGRGSGPSPSAPRGGLAAAISANKRVRVNISSLAASVTTADLEELFSQYSIDSAAVHYAEGGEHLGTGDVVMKKRDAQRALADFQGVSVDGARLSMAIVEGGAAGGSIFDRVQVVKKVAGGGVTKRSRDVARPQRAQRPRGSFGDRHPLDRTDEDEEEVNNKGGRGGARGGPNKGGRRGAKPKTEAELDEELDSYMKKSHSTME</sequence>
<comment type="caution">
    <text evidence="5">The sequence shown here is derived from an EMBL/GenBank/DDBJ whole genome shotgun (WGS) entry which is preliminary data.</text>
</comment>
<name>A0AAV5WKL6_9BILA</name>
<dbReference type="Gene3D" id="3.30.70.330">
    <property type="match status" value="1"/>
</dbReference>
<gene>
    <name evidence="5" type="ORF">PFISCL1PPCAC_24103</name>
</gene>
<evidence type="ECO:0000313" key="5">
    <source>
        <dbReference type="EMBL" id="GMT32806.1"/>
    </source>
</evidence>
<feature type="non-terminal residue" evidence="5">
    <location>
        <position position="1"/>
    </location>
</feature>
<dbReference type="InterPro" id="IPR012677">
    <property type="entry name" value="Nucleotide-bd_a/b_plait_sf"/>
</dbReference>
<feature type="region of interest" description="Disordered" evidence="2">
    <location>
        <begin position="205"/>
        <end position="288"/>
    </location>
</feature>
<dbReference type="Pfam" id="PF13865">
    <property type="entry name" value="FoP_duplication"/>
    <property type="match status" value="1"/>
</dbReference>
<dbReference type="SMART" id="SM01218">
    <property type="entry name" value="FoP_duplication"/>
    <property type="match status" value="1"/>
</dbReference>